<keyword evidence="8" id="KW-0653">Protein transport</keyword>
<dbReference type="Gene3D" id="1.20.120.1380">
    <property type="entry name" value="Flagellar FlhF biosynthesis protein, N domain"/>
    <property type="match status" value="1"/>
</dbReference>
<dbReference type="GO" id="GO:0005525">
    <property type="term" value="F:GTP binding"/>
    <property type="evidence" value="ECO:0007669"/>
    <property type="project" value="UniProtKB-UniRule"/>
</dbReference>
<evidence type="ECO:0000256" key="4">
    <source>
        <dbReference type="ARBA" id="ARBA00022448"/>
    </source>
</evidence>
<dbReference type="EMBL" id="CP000916">
    <property type="protein sequence ID" value="ACM23844.1"/>
    <property type="molecule type" value="Genomic_DNA"/>
</dbReference>
<keyword evidence="16" id="KW-0966">Cell projection</keyword>
<dbReference type="HOGENOM" id="CLU_009301_11_4_0"/>
<evidence type="ECO:0000313" key="16">
    <source>
        <dbReference type="EMBL" id="ACM23844.1"/>
    </source>
</evidence>
<dbReference type="Proteomes" id="UP000000445">
    <property type="component" value="Chromosome"/>
</dbReference>
<keyword evidence="17" id="KW-1185">Reference proteome</keyword>
<protein>
    <recommendedName>
        <fullName evidence="3 13">Flagellar biosynthesis protein FlhF</fullName>
    </recommendedName>
</protein>
<dbReference type="InterPro" id="IPR027417">
    <property type="entry name" value="P-loop_NTPase"/>
</dbReference>
<dbReference type="GO" id="GO:0005886">
    <property type="term" value="C:plasma membrane"/>
    <property type="evidence" value="ECO:0007669"/>
    <property type="project" value="UniProtKB-SubCell"/>
</dbReference>
<evidence type="ECO:0000256" key="8">
    <source>
        <dbReference type="ARBA" id="ARBA00022927"/>
    </source>
</evidence>
<dbReference type="SUPFAM" id="SSF52540">
    <property type="entry name" value="P-loop containing nucleoside triphosphate hydrolases"/>
    <property type="match status" value="1"/>
</dbReference>
<dbReference type="SMART" id="SM00382">
    <property type="entry name" value="AAA"/>
    <property type="match status" value="1"/>
</dbReference>
<keyword evidence="10" id="KW-0472">Membrane</keyword>
<comment type="subcellular location">
    <subcellularLocation>
        <location evidence="1">Cell membrane</location>
        <topology evidence="1">Peripheral membrane protein</topology>
        <orientation evidence="1">Cytoplasmic side</orientation>
    </subcellularLocation>
</comment>
<keyword evidence="16" id="KW-0969">Cilium</keyword>
<dbReference type="GO" id="GO:0044781">
    <property type="term" value="P:bacterial-type flagellum organization"/>
    <property type="evidence" value="ECO:0007669"/>
    <property type="project" value="UniProtKB-UniRule"/>
</dbReference>
<dbReference type="FunFam" id="3.40.50.300:FF:000695">
    <property type="entry name" value="Flagellar biosynthesis regulator FlhF"/>
    <property type="match status" value="1"/>
</dbReference>
<dbReference type="InterPro" id="IPR047040">
    <property type="entry name" value="FlhF__GTPase_dom"/>
</dbReference>
<keyword evidence="6" id="KW-0547">Nucleotide-binding</keyword>
<dbReference type="GO" id="GO:0015031">
    <property type="term" value="P:protein transport"/>
    <property type="evidence" value="ECO:0007669"/>
    <property type="project" value="UniProtKB-KW"/>
</dbReference>
<dbReference type="InterPro" id="IPR020006">
    <property type="entry name" value="FlhF"/>
</dbReference>
<evidence type="ECO:0000256" key="6">
    <source>
        <dbReference type="ARBA" id="ARBA00022741"/>
    </source>
</evidence>
<dbReference type="GO" id="GO:0003924">
    <property type="term" value="F:GTPase activity"/>
    <property type="evidence" value="ECO:0007669"/>
    <property type="project" value="UniProtKB-UniRule"/>
</dbReference>
<evidence type="ECO:0000256" key="5">
    <source>
        <dbReference type="ARBA" id="ARBA00022475"/>
    </source>
</evidence>
<evidence type="ECO:0000256" key="7">
    <source>
        <dbReference type="ARBA" id="ARBA00022795"/>
    </source>
</evidence>
<reference evidence="16 17" key="1">
    <citation type="journal article" date="2009" name="Biosci. Biotechnol. Biochem.">
        <title>WeGAS: a web-based microbial genome annotation system.</title>
        <authorList>
            <person name="Lee D."/>
            <person name="Seo H."/>
            <person name="Park C."/>
            <person name="Park K."/>
        </authorList>
    </citation>
    <scope>NUCLEOTIDE SEQUENCE [LARGE SCALE GENOMIC DNA]</scope>
    <source>
        <strain evidence="17">ATCC 49049 / DSM 4359 / NBRC 107923 / NS-E</strain>
    </source>
</reference>
<proteinExistence type="inferred from homology"/>
<dbReference type="KEGG" id="tna:CTN_1668"/>
<dbReference type="InterPro" id="IPR000897">
    <property type="entry name" value="SRP54_GTPase_dom"/>
</dbReference>
<dbReference type="PANTHER" id="PTHR43134">
    <property type="entry name" value="SIGNAL RECOGNITION PARTICLE RECEPTOR SUBUNIT ALPHA"/>
    <property type="match status" value="1"/>
</dbReference>
<dbReference type="Pfam" id="PF00448">
    <property type="entry name" value="SRP54"/>
    <property type="match status" value="1"/>
</dbReference>
<dbReference type="GO" id="GO:0006614">
    <property type="term" value="P:SRP-dependent cotranslational protein targeting to membrane"/>
    <property type="evidence" value="ECO:0007669"/>
    <property type="project" value="UniProtKB-UniRule"/>
</dbReference>
<keyword evidence="4" id="KW-0813">Transport</keyword>
<evidence type="ECO:0000313" key="17">
    <source>
        <dbReference type="Proteomes" id="UP000000445"/>
    </source>
</evidence>
<evidence type="ECO:0000256" key="11">
    <source>
        <dbReference type="ARBA" id="ARBA00023225"/>
    </source>
</evidence>
<dbReference type="STRING" id="309803.CTN_1668"/>
<keyword evidence="11" id="KW-1006">Bacterial flagellum protein export</keyword>
<keyword evidence="16" id="KW-0282">Flagellum</keyword>
<keyword evidence="9" id="KW-0342">GTP-binding</keyword>
<evidence type="ECO:0000256" key="2">
    <source>
        <dbReference type="ARBA" id="ARBA00008531"/>
    </source>
</evidence>
<dbReference type="RefSeq" id="WP_015920082.1">
    <property type="nucleotide sequence ID" value="NC_011978.1"/>
</dbReference>
<evidence type="ECO:0000259" key="15">
    <source>
        <dbReference type="SMART" id="SM00962"/>
    </source>
</evidence>
<evidence type="ECO:0000256" key="1">
    <source>
        <dbReference type="ARBA" id="ARBA00004413"/>
    </source>
</evidence>
<organism evidence="16 17">
    <name type="scientific">Thermotoga neapolitana (strain ATCC 49049 / DSM 4359 / NBRC 107923 / NS-E)</name>
    <dbReference type="NCBI Taxonomy" id="309803"/>
    <lineage>
        <taxon>Bacteria</taxon>
        <taxon>Thermotogati</taxon>
        <taxon>Thermotogota</taxon>
        <taxon>Thermotogae</taxon>
        <taxon>Thermotogales</taxon>
        <taxon>Thermotogaceae</taxon>
        <taxon>Thermotoga</taxon>
    </lineage>
</organism>
<keyword evidence="7" id="KW-1005">Bacterial flagellum biogenesis</keyword>
<accession>B9KA61</accession>
<dbReference type="PANTHER" id="PTHR43134:SF3">
    <property type="entry name" value="FLAGELLAR BIOSYNTHESIS PROTEIN FLHF"/>
    <property type="match status" value="1"/>
</dbReference>
<comment type="function">
    <text evidence="12">Necessary for flagellar biosynthesis. May be involved in translocation of the flagellum.</text>
</comment>
<feature type="domain" description="SRP54-type proteins GTP-binding" evidence="15">
    <location>
        <begin position="176"/>
        <end position="367"/>
    </location>
</feature>
<dbReference type="Gene3D" id="3.40.50.300">
    <property type="entry name" value="P-loop containing nucleotide triphosphate hydrolases"/>
    <property type="match status" value="1"/>
</dbReference>
<dbReference type="eggNOG" id="COG1419">
    <property type="taxonomic scope" value="Bacteria"/>
</dbReference>
<dbReference type="SMART" id="SM00962">
    <property type="entry name" value="SRP54"/>
    <property type="match status" value="1"/>
</dbReference>
<dbReference type="NCBIfam" id="TIGR03499">
    <property type="entry name" value="FlhF"/>
    <property type="match status" value="1"/>
</dbReference>
<dbReference type="GO" id="GO:0005047">
    <property type="term" value="F:signal recognition particle binding"/>
    <property type="evidence" value="ECO:0007669"/>
    <property type="project" value="TreeGrafter"/>
</dbReference>
<feature type="domain" description="AAA+ ATPase" evidence="14">
    <location>
        <begin position="175"/>
        <end position="321"/>
    </location>
</feature>
<gene>
    <name evidence="16" type="ordered locus">CTN_1668</name>
</gene>
<evidence type="ECO:0000256" key="10">
    <source>
        <dbReference type="ARBA" id="ARBA00023136"/>
    </source>
</evidence>
<dbReference type="AlphaFoldDB" id="B9KA61"/>
<sequence>MKIKKYLAESIREAMMMMIKRELGDNAVILSSRRIKKGGFFGIGGKTYFEITAAVEEKEEEKKVENASTYRLQEILIKNRRSLDDNIKDEFDEIKRTISEIKQILVKEKSQTLPEGLSKISYGMEKQEIIPEIRYKIVEFLKMKYGDLDPGSKEAFKILSEQFSNIIRTKVPDFENVKVLFVGTTGVGKTTTLAKLAARFKIEEKKRVAILTLDTYRIAAAEQLKTYAEIMDIPMKIAYTPKEAEYEMMALKDYDVLLIDTAGRSHQNDLQMSEVKALAEAVKPNITFLVVAMNYKLDDMKKILEKFSVVRPTHLILTKMDETSVYGTFVNISEITDIPIAFVTNGQRVPDDIFEANSVELARIVTSEVLSCAGSGGTSQEK</sequence>
<evidence type="ECO:0000259" key="14">
    <source>
        <dbReference type="SMART" id="SM00382"/>
    </source>
</evidence>
<dbReference type="CDD" id="cd17873">
    <property type="entry name" value="FlhF"/>
    <property type="match status" value="1"/>
</dbReference>
<evidence type="ECO:0000256" key="13">
    <source>
        <dbReference type="NCBIfam" id="TIGR03499"/>
    </source>
</evidence>
<keyword evidence="5" id="KW-1003">Cell membrane</keyword>
<comment type="similarity">
    <text evidence="2">Belongs to the GTP-binding SRP family.</text>
</comment>
<evidence type="ECO:0000256" key="9">
    <source>
        <dbReference type="ARBA" id="ARBA00023134"/>
    </source>
</evidence>
<evidence type="ECO:0000256" key="12">
    <source>
        <dbReference type="ARBA" id="ARBA00025337"/>
    </source>
</evidence>
<name>B9KA61_THENN</name>
<dbReference type="InterPro" id="IPR003593">
    <property type="entry name" value="AAA+_ATPase"/>
</dbReference>
<evidence type="ECO:0000256" key="3">
    <source>
        <dbReference type="ARBA" id="ARBA00014919"/>
    </source>
</evidence>